<accession>A0A917Y1J8</accession>
<feature type="compositionally biased region" description="Low complexity" evidence="1">
    <location>
        <begin position="32"/>
        <end position="47"/>
    </location>
</feature>
<feature type="region of interest" description="Disordered" evidence="1">
    <location>
        <begin position="28"/>
        <end position="61"/>
    </location>
</feature>
<keyword evidence="3" id="KW-1185">Reference proteome</keyword>
<proteinExistence type="predicted"/>
<reference evidence="2 3" key="1">
    <citation type="journal article" date="2014" name="Int. J. Syst. Evol. Microbiol.">
        <title>Complete genome sequence of Corynebacterium casei LMG S-19264T (=DSM 44701T), isolated from a smear-ripened cheese.</title>
        <authorList>
            <consortium name="US DOE Joint Genome Institute (JGI-PGF)"/>
            <person name="Walter F."/>
            <person name="Albersmeier A."/>
            <person name="Kalinowski J."/>
            <person name="Ruckert C."/>
        </authorList>
    </citation>
    <scope>NUCLEOTIDE SEQUENCE [LARGE SCALE GENOMIC DNA]</scope>
    <source>
        <strain evidence="2 3">CGMCC 4.7111</strain>
    </source>
</reference>
<comment type="caution">
    <text evidence="2">The sequence shown here is derived from an EMBL/GenBank/DDBJ whole genome shotgun (WGS) entry which is preliminary data.</text>
</comment>
<sequence>MISQSTPMIALNRVKTFARTISPSERLLRTGTSFTSPRATRSATSAADNPSDRREAGKGTG</sequence>
<name>A0A917Y1J8_9ACTN</name>
<organism evidence="2 3">
    <name type="scientific">Streptomyces albiflavescens</name>
    <dbReference type="NCBI Taxonomy" id="1623582"/>
    <lineage>
        <taxon>Bacteria</taxon>
        <taxon>Bacillati</taxon>
        <taxon>Actinomycetota</taxon>
        <taxon>Actinomycetes</taxon>
        <taxon>Kitasatosporales</taxon>
        <taxon>Streptomycetaceae</taxon>
        <taxon>Streptomyces</taxon>
    </lineage>
</organism>
<dbReference type="EMBL" id="BMMM01000004">
    <property type="protein sequence ID" value="GGN61151.1"/>
    <property type="molecule type" value="Genomic_DNA"/>
</dbReference>
<evidence type="ECO:0000256" key="1">
    <source>
        <dbReference type="SAM" id="MobiDB-lite"/>
    </source>
</evidence>
<gene>
    <name evidence="2" type="ORF">GCM10011579_027130</name>
</gene>
<protein>
    <submittedName>
        <fullName evidence="2">Uncharacterized protein</fullName>
    </submittedName>
</protein>
<dbReference type="Proteomes" id="UP000600365">
    <property type="component" value="Unassembled WGS sequence"/>
</dbReference>
<evidence type="ECO:0000313" key="3">
    <source>
        <dbReference type="Proteomes" id="UP000600365"/>
    </source>
</evidence>
<feature type="compositionally biased region" description="Basic and acidic residues" evidence="1">
    <location>
        <begin position="50"/>
        <end position="61"/>
    </location>
</feature>
<evidence type="ECO:0000313" key="2">
    <source>
        <dbReference type="EMBL" id="GGN61151.1"/>
    </source>
</evidence>
<dbReference type="AlphaFoldDB" id="A0A917Y1J8"/>